<evidence type="ECO:0000313" key="1">
    <source>
        <dbReference type="EMBL" id="GAQ83262.1"/>
    </source>
</evidence>
<dbReference type="Proteomes" id="UP000054558">
    <property type="component" value="Unassembled WGS sequence"/>
</dbReference>
<evidence type="ECO:0000313" key="2">
    <source>
        <dbReference type="Proteomes" id="UP000054558"/>
    </source>
</evidence>
<dbReference type="EMBL" id="DF237090">
    <property type="protein sequence ID" value="GAQ83262.1"/>
    <property type="molecule type" value="Genomic_DNA"/>
</dbReference>
<proteinExistence type="predicted"/>
<keyword evidence="2" id="KW-1185">Reference proteome</keyword>
<accession>A0A0U9HSY8</accession>
<organism evidence="1 2">
    <name type="scientific">Klebsormidium nitens</name>
    <name type="common">Green alga</name>
    <name type="synonym">Ulothrix nitens</name>
    <dbReference type="NCBI Taxonomy" id="105231"/>
    <lineage>
        <taxon>Eukaryota</taxon>
        <taxon>Viridiplantae</taxon>
        <taxon>Streptophyta</taxon>
        <taxon>Klebsormidiophyceae</taxon>
        <taxon>Klebsormidiales</taxon>
        <taxon>Klebsormidiaceae</taxon>
        <taxon>Klebsormidium</taxon>
    </lineage>
</organism>
<dbReference type="AlphaFoldDB" id="A0A0U9HSY8"/>
<gene>
    <name evidence="1" type="ORF">KFL_001410200</name>
</gene>
<sequence>MIILPIPAPAAIIHVSVSYCDGKGVLLVATQSLFRFGVCGVTGAPACTTAIAPYSTKTDACKAKGNGATKCLNSLRVLYNNYDLDCDLVVVCEYFDGPATTVNTATPGTPPAAITPTAVLPPSPSLLPKAGDLVLSSAYAVGAVQYTCNRASGLFANITVIANLYTNPPQNGTIGTYLSANEIQVYSLTDGGKAQIGASDKGASYAQNSTVLSDGGYGSLNRSYSTATGNLSLANVTYIAITGTVGGVLPNKAVCSKAAGTLALIPSFPWTVPYEANVTFYSKFTPPV</sequence>
<protein>
    <submittedName>
        <fullName evidence="1">Uncharacterized protein</fullName>
    </submittedName>
</protein>
<name>A0A0U9HSY8_KLENI</name>
<reference evidence="1 2" key="1">
    <citation type="journal article" date="2014" name="Nat. Commun.">
        <title>Klebsormidium flaccidum genome reveals primary factors for plant terrestrial adaptation.</title>
        <authorList>
            <person name="Hori K."/>
            <person name="Maruyama F."/>
            <person name="Fujisawa T."/>
            <person name="Togashi T."/>
            <person name="Yamamoto N."/>
            <person name="Seo M."/>
            <person name="Sato S."/>
            <person name="Yamada T."/>
            <person name="Mori H."/>
            <person name="Tajima N."/>
            <person name="Moriyama T."/>
            <person name="Ikeuchi M."/>
            <person name="Watanabe M."/>
            <person name="Wada H."/>
            <person name="Kobayashi K."/>
            <person name="Saito M."/>
            <person name="Masuda T."/>
            <person name="Sasaki-Sekimoto Y."/>
            <person name="Mashiguchi K."/>
            <person name="Awai K."/>
            <person name="Shimojima M."/>
            <person name="Masuda S."/>
            <person name="Iwai M."/>
            <person name="Nobusawa T."/>
            <person name="Narise T."/>
            <person name="Kondo S."/>
            <person name="Saito H."/>
            <person name="Sato R."/>
            <person name="Murakawa M."/>
            <person name="Ihara Y."/>
            <person name="Oshima-Yamada Y."/>
            <person name="Ohtaka K."/>
            <person name="Satoh M."/>
            <person name="Sonobe K."/>
            <person name="Ishii M."/>
            <person name="Ohtani R."/>
            <person name="Kanamori-Sato M."/>
            <person name="Honoki R."/>
            <person name="Miyazaki D."/>
            <person name="Mochizuki H."/>
            <person name="Umetsu J."/>
            <person name="Higashi K."/>
            <person name="Shibata D."/>
            <person name="Kamiya Y."/>
            <person name="Sato N."/>
            <person name="Nakamura Y."/>
            <person name="Tabata S."/>
            <person name="Ida S."/>
            <person name="Kurokawa K."/>
            <person name="Ohta H."/>
        </authorList>
    </citation>
    <scope>NUCLEOTIDE SEQUENCE [LARGE SCALE GENOMIC DNA]</scope>
    <source>
        <strain evidence="1 2">NIES-2285</strain>
    </source>
</reference>